<organism evidence="5 6">
    <name type="scientific">Devosia nanyangense</name>
    <dbReference type="NCBI Taxonomy" id="1228055"/>
    <lineage>
        <taxon>Bacteria</taxon>
        <taxon>Pseudomonadati</taxon>
        <taxon>Pseudomonadota</taxon>
        <taxon>Alphaproteobacteria</taxon>
        <taxon>Hyphomicrobiales</taxon>
        <taxon>Devosiaceae</taxon>
        <taxon>Devosia</taxon>
    </lineage>
</organism>
<evidence type="ECO:0000256" key="3">
    <source>
        <dbReference type="ARBA" id="ARBA00022764"/>
    </source>
</evidence>
<reference evidence="5" key="1">
    <citation type="submission" date="2020-07" db="EMBL/GenBank/DDBJ databases">
        <title>Huge and variable diversity of episymbiotic CPR bacteria and DPANN archaea in groundwater ecosystems.</title>
        <authorList>
            <person name="He C.Y."/>
            <person name="Keren R."/>
            <person name="Whittaker M."/>
            <person name="Farag I.F."/>
            <person name="Doudna J."/>
            <person name="Cate J.H.D."/>
            <person name="Banfield J.F."/>
        </authorList>
    </citation>
    <scope>NUCLEOTIDE SEQUENCE</scope>
    <source>
        <strain evidence="5">NC_groundwater_1586_Pr3_B-0.1um_66_15</strain>
    </source>
</reference>
<keyword evidence="3" id="KW-0574">Periplasm</keyword>
<dbReference type="PANTHER" id="PTHR43649:SF12">
    <property type="entry name" value="DIACETYLCHITOBIOSE BINDING PROTEIN DASA"/>
    <property type="match status" value="1"/>
</dbReference>
<dbReference type="PANTHER" id="PTHR43649">
    <property type="entry name" value="ARABINOSE-BINDING PROTEIN-RELATED"/>
    <property type="match status" value="1"/>
</dbReference>
<dbReference type="GO" id="GO:0042597">
    <property type="term" value="C:periplasmic space"/>
    <property type="evidence" value="ECO:0007669"/>
    <property type="project" value="UniProtKB-SubCell"/>
</dbReference>
<gene>
    <name evidence="5" type="ORF">HY834_04570</name>
</gene>
<feature type="chain" id="PRO_5037760772" evidence="4">
    <location>
        <begin position="26"/>
        <end position="418"/>
    </location>
</feature>
<proteinExistence type="inferred from homology"/>
<keyword evidence="4" id="KW-0732">Signal</keyword>
<dbReference type="InterPro" id="IPR050490">
    <property type="entry name" value="Bact_solute-bd_prot1"/>
</dbReference>
<evidence type="ECO:0000256" key="2">
    <source>
        <dbReference type="ARBA" id="ARBA00008520"/>
    </source>
</evidence>
<dbReference type="EMBL" id="JACRAF010000016">
    <property type="protein sequence ID" value="MBI4920999.1"/>
    <property type="molecule type" value="Genomic_DNA"/>
</dbReference>
<dbReference type="Pfam" id="PF01547">
    <property type="entry name" value="SBP_bac_1"/>
    <property type="match status" value="1"/>
</dbReference>
<dbReference type="SUPFAM" id="SSF53850">
    <property type="entry name" value="Periplasmic binding protein-like II"/>
    <property type="match status" value="1"/>
</dbReference>
<evidence type="ECO:0000256" key="1">
    <source>
        <dbReference type="ARBA" id="ARBA00004418"/>
    </source>
</evidence>
<accession>A0A933KYM6</accession>
<feature type="signal peptide" evidence="4">
    <location>
        <begin position="1"/>
        <end position="25"/>
    </location>
</feature>
<comment type="subcellular location">
    <subcellularLocation>
        <location evidence="1">Periplasm</location>
    </subcellularLocation>
</comment>
<comment type="caution">
    <text evidence="5">The sequence shown here is derived from an EMBL/GenBank/DDBJ whole genome shotgun (WGS) entry which is preliminary data.</text>
</comment>
<dbReference type="Gene3D" id="3.40.190.10">
    <property type="entry name" value="Periplasmic binding protein-like II"/>
    <property type="match status" value="2"/>
</dbReference>
<evidence type="ECO:0000313" key="5">
    <source>
        <dbReference type="EMBL" id="MBI4920999.1"/>
    </source>
</evidence>
<name>A0A933KYM6_9HYPH</name>
<evidence type="ECO:0000313" key="6">
    <source>
        <dbReference type="Proteomes" id="UP000782610"/>
    </source>
</evidence>
<dbReference type="Proteomes" id="UP000782610">
    <property type="component" value="Unassembled WGS sequence"/>
</dbReference>
<comment type="similarity">
    <text evidence="2">Belongs to the bacterial solute-binding protein 1 family.</text>
</comment>
<sequence length="418" mass="44282">MLRRTLLASAAAVLATAGLASGAQAQTLVMWGPEQITEPLIAELWNGLKADFEAANPGVTVEFMPPTGTISNGAVQSAIQSNAGPDVILTNSGIARVTTVVDAKLVAPLTAAYAERGWDKQIYPWLYAELQRQRGGEIYEVPDGLDALGVWYHKDMFAANGWTMPATYAEFLDLLGKIKDKGIMPIAIGPRTAGSAGHLFGNMLQSASGSEAVGKAVSGELSWTDPSMVGGAVRLRELVDKGYIDKEMAALDLDGAARLWFNKRAALFVAGPWFTANARKAEYDLANAGYAPMPSDLGPGKPTGGVGWSWLVPANSKQPELAMKWIDFILSDAVMKKRAENAASTMIYPRALDGVNPPTAILGDIFAAAAAGVGYNPSVYLPASVVDTYFQVIQGIISAQISGEDAMAQIEAKMAEVK</sequence>
<dbReference type="AlphaFoldDB" id="A0A933KYM6"/>
<dbReference type="InterPro" id="IPR006059">
    <property type="entry name" value="SBP"/>
</dbReference>
<evidence type="ECO:0000256" key="4">
    <source>
        <dbReference type="SAM" id="SignalP"/>
    </source>
</evidence>
<protein>
    <submittedName>
        <fullName evidence="5">Extracellular solute-binding protein</fullName>
    </submittedName>
</protein>